<protein>
    <submittedName>
        <fullName evidence="1">Uncharacterized protein</fullName>
    </submittedName>
</protein>
<evidence type="ECO:0000313" key="1">
    <source>
        <dbReference type="EMBL" id="JAH01515.1"/>
    </source>
</evidence>
<organism evidence="1">
    <name type="scientific">Anguilla anguilla</name>
    <name type="common">European freshwater eel</name>
    <name type="synonym">Muraena anguilla</name>
    <dbReference type="NCBI Taxonomy" id="7936"/>
    <lineage>
        <taxon>Eukaryota</taxon>
        <taxon>Metazoa</taxon>
        <taxon>Chordata</taxon>
        <taxon>Craniata</taxon>
        <taxon>Vertebrata</taxon>
        <taxon>Euteleostomi</taxon>
        <taxon>Actinopterygii</taxon>
        <taxon>Neopterygii</taxon>
        <taxon>Teleostei</taxon>
        <taxon>Anguilliformes</taxon>
        <taxon>Anguillidae</taxon>
        <taxon>Anguilla</taxon>
    </lineage>
</organism>
<reference evidence="1" key="1">
    <citation type="submission" date="2014-11" db="EMBL/GenBank/DDBJ databases">
        <authorList>
            <person name="Amaro Gonzalez C."/>
        </authorList>
    </citation>
    <scope>NUCLEOTIDE SEQUENCE</scope>
</reference>
<accession>A0A0E9PBU5</accession>
<proteinExistence type="predicted"/>
<reference evidence="1" key="2">
    <citation type="journal article" date="2015" name="Fish Shellfish Immunol.">
        <title>Early steps in the European eel (Anguilla anguilla)-Vibrio vulnificus interaction in the gills: Role of the RtxA13 toxin.</title>
        <authorList>
            <person name="Callol A."/>
            <person name="Pajuelo D."/>
            <person name="Ebbesson L."/>
            <person name="Teles M."/>
            <person name="MacKenzie S."/>
            <person name="Amaro C."/>
        </authorList>
    </citation>
    <scope>NUCLEOTIDE SEQUENCE</scope>
</reference>
<sequence length="30" mass="3414">MTVLVTLVKFAFSFPKILRFAKEISTVILT</sequence>
<dbReference type="AlphaFoldDB" id="A0A0E9PBU5"/>
<name>A0A0E9PBU5_ANGAN</name>
<dbReference type="EMBL" id="GBXM01107062">
    <property type="protein sequence ID" value="JAH01515.1"/>
    <property type="molecule type" value="Transcribed_RNA"/>
</dbReference>